<dbReference type="PANTHER" id="PTHR24171:SF9">
    <property type="entry name" value="ANKYRIN REPEAT DOMAIN-CONTAINING PROTEIN 39"/>
    <property type="match status" value="1"/>
</dbReference>
<organism evidence="4 5">
    <name type="scientific">Aliiglaciecola litoralis</name>
    <dbReference type="NCBI Taxonomy" id="582857"/>
    <lineage>
        <taxon>Bacteria</taxon>
        <taxon>Pseudomonadati</taxon>
        <taxon>Pseudomonadota</taxon>
        <taxon>Gammaproteobacteria</taxon>
        <taxon>Alteromonadales</taxon>
        <taxon>Alteromonadaceae</taxon>
        <taxon>Aliiglaciecola</taxon>
    </lineage>
</organism>
<dbReference type="SMART" id="SM00248">
    <property type="entry name" value="ANK"/>
    <property type="match status" value="3"/>
</dbReference>
<keyword evidence="5" id="KW-1185">Reference proteome</keyword>
<feature type="repeat" description="ANK" evidence="3">
    <location>
        <begin position="35"/>
        <end position="67"/>
    </location>
</feature>
<dbReference type="PROSITE" id="PS51257">
    <property type="entry name" value="PROKAR_LIPOPROTEIN"/>
    <property type="match status" value="1"/>
</dbReference>
<keyword evidence="1" id="KW-0677">Repeat</keyword>
<evidence type="ECO:0000313" key="5">
    <source>
        <dbReference type="Proteomes" id="UP001500359"/>
    </source>
</evidence>
<evidence type="ECO:0000313" key="4">
    <source>
        <dbReference type="EMBL" id="GAA0852419.1"/>
    </source>
</evidence>
<dbReference type="Proteomes" id="UP001500359">
    <property type="component" value="Unassembled WGS sequence"/>
</dbReference>
<feature type="repeat" description="ANK" evidence="3">
    <location>
        <begin position="102"/>
        <end position="134"/>
    </location>
</feature>
<protein>
    <recommendedName>
        <fullName evidence="6">Ankyrin repeat domain-containing protein</fullName>
    </recommendedName>
</protein>
<comment type="caution">
    <text evidence="4">The sequence shown here is derived from an EMBL/GenBank/DDBJ whole genome shotgun (WGS) entry which is preliminary data.</text>
</comment>
<reference evidence="4 5" key="1">
    <citation type="journal article" date="2019" name="Int. J. Syst. Evol. Microbiol.">
        <title>The Global Catalogue of Microorganisms (GCM) 10K type strain sequencing project: providing services to taxonomists for standard genome sequencing and annotation.</title>
        <authorList>
            <consortium name="The Broad Institute Genomics Platform"/>
            <consortium name="The Broad Institute Genome Sequencing Center for Infectious Disease"/>
            <person name="Wu L."/>
            <person name="Ma J."/>
        </authorList>
    </citation>
    <scope>NUCLEOTIDE SEQUENCE [LARGE SCALE GENOMIC DNA]</scope>
    <source>
        <strain evidence="4 5">JCM 15896</strain>
    </source>
</reference>
<keyword evidence="2 3" id="KW-0040">ANK repeat</keyword>
<dbReference type="PROSITE" id="PS50297">
    <property type="entry name" value="ANK_REP_REGION"/>
    <property type="match status" value="2"/>
</dbReference>
<dbReference type="EMBL" id="BAAAFD010000001">
    <property type="protein sequence ID" value="GAA0852419.1"/>
    <property type="molecule type" value="Genomic_DNA"/>
</dbReference>
<dbReference type="PANTHER" id="PTHR24171">
    <property type="entry name" value="ANKYRIN REPEAT DOMAIN-CONTAINING PROTEIN 39-RELATED"/>
    <property type="match status" value="1"/>
</dbReference>
<gene>
    <name evidence="4" type="ORF">GCM10009114_02200</name>
</gene>
<name>A0ABN1LCN1_9ALTE</name>
<dbReference type="Gene3D" id="1.25.40.20">
    <property type="entry name" value="Ankyrin repeat-containing domain"/>
    <property type="match status" value="1"/>
</dbReference>
<accession>A0ABN1LCN1</accession>
<dbReference type="RefSeq" id="WP_343855759.1">
    <property type="nucleotide sequence ID" value="NZ_BAAAFD010000001.1"/>
</dbReference>
<dbReference type="Pfam" id="PF12796">
    <property type="entry name" value="Ank_2"/>
    <property type="match status" value="1"/>
</dbReference>
<dbReference type="SUPFAM" id="SSF48403">
    <property type="entry name" value="Ankyrin repeat"/>
    <property type="match status" value="1"/>
</dbReference>
<dbReference type="InterPro" id="IPR002110">
    <property type="entry name" value="Ankyrin_rpt"/>
</dbReference>
<proteinExistence type="predicted"/>
<dbReference type="InterPro" id="IPR036770">
    <property type="entry name" value="Ankyrin_rpt-contain_sf"/>
</dbReference>
<feature type="repeat" description="ANK" evidence="3">
    <location>
        <begin position="68"/>
        <end position="100"/>
    </location>
</feature>
<evidence type="ECO:0000256" key="2">
    <source>
        <dbReference type="ARBA" id="ARBA00023043"/>
    </source>
</evidence>
<dbReference type="PROSITE" id="PS50088">
    <property type="entry name" value="ANK_REPEAT"/>
    <property type="match status" value="3"/>
</dbReference>
<sequence length="213" mass="23614">MIKLKICIYLLLIVLLGCEKQNELYANESKSESSDELTPLMHASKNGDVVAVNKLLNGGAEPNLKNSKSTSAMSLAVTYQHLEVLRSLLSNGGDTKTHDFRGELSLLHRAVISGNGDIVNLLINNGADHSIVHEAYGTSVYTALTLKKYNLVLQLLENGAFPKSGLSDGLSFEELICEKRVFNDEEKLKVKKQIIKYLREKYPDTRLACQFNS</sequence>
<evidence type="ECO:0000256" key="1">
    <source>
        <dbReference type="ARBA" id="ARBA00022737"/>
    </source>
</evidence>
<evidence type="ECO:0008006" key="6">
    <source>
        <dbReference type="Google" id="ProtNLM"/>
    </source>
</evidence>
<evidence type="ECO:0000256" key="3">
    <source>
        <dbReference type="PROSITE-ProRule" id="PRU00023"/>
    </source>
</evidence>